<dbReference type="GO" id="GO:0000711">
    <property type="term" value="P:meiotic DNA repair synthesis"/>
    <property type="evidence" value="ECO:0007669"/>
    <property type="project" value="TreeGrafter"/>
</dbReference>
<feature type="coiled-coil region" evidence="1">
    <location>
        <begin position="23"/>
        <end position="159"/>
    </location>
</feature>
<dbReference type="PANTHER" id="PTHR46918">
    <property type="entry name" value="SYNAPTONEMAL COMPLEX PROTEIN 1"/>
    <property type="match status" value="1"/>
</dbReference>
<organism evidence="2 3">
    <name type="scientific">Leptobrachium leishanense</name>
    <name type="common">Leishan spiny toad</name>
    <dbReference type="NCBI Taxonomy" id="445787"/>
    <lineage>
        <taxon>Eukaryota</taxon>
        <taxon>Metazoa</taxon>
        <taxon>Chordata</taxon>
        <taxon>Craniata</taxon>
        <taxon>Vertebrata</taxon>
        <taxon>Euteleostomi</taxon>
        <taxon>Amphibia</taxon>
        <taxon>Batrachia</taxon>
        <taxon>Anura</taxon>
        <taxon>Pelobatoidea</taxon>
        <taxon>Megophryidae</taxon>
        <taxon>Leptobrachium</taxon>
    </lineage>
</organism>
<evidence type="ECO:0000313" key="2">
    <source>
        <dbReference type="Ensembl" id="ENSLLEP00000001436.1"/>
    </source>
</evidence>
<dbReference type="InterPro" id="IPR008827">
    <property type="entry name" value="SYCP1"/>
</dbReference>
<protein>
    <recommendedName>
        <fullName evidence="4">Synaptonemal complex protein 1</fullName>
    </recommendedName>
</protein>
<keyword evidence="1" id="KW-0175">Coiled coil</keyword>
<dbReference type="PANTHER" id="PTHR46918:SF1">
    <property type="entry name" value="SYNAPTONEMAL COMPLEX PROTEIN 1"/>
    <property type="match status" value="1"/>
</dbReference>
<dbReference type="GO" id="GO:0003690">
    <property type="term" value="F:double-stranded DNA binding"/>
    <property type="evidence" value="ECO:0007669"/>
    <property type="project" value="TreeGrafter"/>
</dbReference>
<reference evidence="2" key="1">
    <citation type="submission" date="2025-08" db="UniProtKB">
        <authorList>
            <consortium name="Ensembl"/>
        </authorList>
    </citation>
    <scope>IDENTIFICATION</scope>
</reference>
<feature type="coiled-coil region" evidence="1">
    <location>
        <begin position="188"/>
        <end position="393"/>
    </location>
</feature>
<dbReference type="AlphaFoldDB" id="A0A8C5LLZ1"/>
<dbReference type="GeneTree" id="ENSGT00390000003368"/>
<sequence length="673" mass="78992">MLLDLRLQLTESTNKNCVLEEEAKNHGSNLEQYQNKSKELTQQLEEANTCLKKNEDVNRCTTIELENAKESLLQTAKEKETLMEELIKIKEQYIFQMNILKNENDTLNKQLKIDQKRLKETEESLENMMLTVHNKSTELEEITKQKDSLQIDLDSLKSELAFSCKSKIELEQQVTKHKTENLILLEKIQNMNTIHETLQNSINDLKTQATNSSMADKKYLEEITELKAELEQKKLKHRDLLSDNERLLTEKSEMSRSTEITARDMKKLEKELEAKRKNEEKSKKEIETLKENNSYLRKEVESFQEKLEINNEEVVEISKKEKQLKTLDNKLITLKKQVEKKNKLLEEIQQENKSMKKKITEESKQCTIRESEVKQLKVELENARLQYETAGSDKQKEIEDYKLREQQLLKQTEKLKIATDGATRLQEESDIRCQHKIAEIVALMEKHKNQYDKMIEDKDVELERHIAMKQDLTSKKTFLETDLSSTKNEIIFLKEQLKRITEEKEIFSRQVEENKANSGREKNNKLLQTTLETPVQSTKKIDPRNSASFSKRLEVPLSVSRVEVGKTLGERRLSPWNSLRCSMYTPRKTYAVKTPPKYGIMQQEQKKSIQEETTKKKRKVAIDFDFHSDTSEPTDILGFCENEEIFKKLDQKSRLHHFDTTATPKKVPCFFCI</sequence>
<keyword evidence="3" id="KW-1185">Reference proteome</keyword>
<dbReference type="OrthoDB" id="10064612at2759"/>
<dbReference type="GO" id="GO:0051878">
    <property type="term" value="P:lateral element assembly"/>
    <property type="evidence" value="ECO:0007669"/>
    <property type="project" value="TreeGrafter"/>
</dbReference>
<accession>A0A8C5LLZ1</accession>
<dbReference type="Ensembl" id="ENSLLET00000001508.1">
    <property type="protein sequence ID" value="ENSLLEP00000001436.1"/>
    <property type="gene ID" value="ENSLLEG00000000922.1"/>
</dbReference>
<reference evidence="2" key="2">
    <citation type="submission" date="2025-09" db="UniProtKB">
        <authorList>
            <consortium name="Ensembl"/>
        </authorList>
    </citation>
    <scope>IDENTIFICATION</scope>
</reference>
<evidence type="ECO:0008006" key="4">
    <source>
        <dbReference type="Google" id="ProtNLM"/>
    </source>
</evidence>
<dbReference type="Pfam" id="PF05483">
    <property type="entry name" value="SCP-1"/>
    <property type="match status" value="1"/>
</dbReference>
<feature type="coiled-coil region" evidence="1">
    <location>
        <begin position="437"/>
        <end position="517"/>
    </location>
</feature>
<dbReference type="GO" id="GO:0000801">
    <property type="term" value="C:central element"/>
    <property type="evidence" value="ECO:0007669"/>
    <property type="project" value="TreeGrafter"/>
</dbReference>
<proteinExistence type="predicted"/>
<name>A0A8C5LLZ1_9ANUR</name>
<dbReference type="GO" id="GO:0051026">
    <property type="term" value="P:chiasma assembly"/>
    <property type="evidence" value="ECO:0007669"/>
    <property type="project" value="TreeGrafter"/>
</dbReference>
<dbReference type="Proteomes" id="UP000694569">
    <property type="component" value="Unplaced"/>
</dbReference>
<evidence type="ECO:0000256" key="1">
    <source>
        <dbReference type="SAM" id="Coils"/>
    </source>
</evidence>
<dbReference type="GO" id="GO:0000802">
    <property type="term" value="C:transverse filament"/>
    <property type="evidence" value="ECO:0007669"/>
    <property type="project" value="TreeGrafter"/>
</dbReference>
<evidence type="ECO:0000313" key="3">
    <source>
        <dbReference type="Proteomes" id="UP000694569"/>
    </source>
</evidence>
<dbReference type="GO" id="GO:0001673">
    <property type="term" value="C:male germ cell nucleus"/>
    <property type="evidence" value="ECO:0007669"/>
    <property type="project" value="TreeGrafter"/>
</dbReference>